<feature type="domain" description="Coatomer alpha subunit C-terminal" evidence="1">
    <location>
        <begin position="1"/>
        <end position="99"/>
    </location>
</feature>
<evidence type="ECO:0000313" key="2">
    <source>
        <dbReference type="EMBL" id="CAF1360171.1"/>
    </source>
</evidence>
<dbReference type="EMBL" id="CAJOBD010002930">
    <property type="protein sequence ID" value="CAF3917821.1"/>
    <property type="molecule type" value="Genomic_DNA"/>
</dbReference>
<dbReference type="GO" id="GO:0006886">
    <property type="term" value="P:intracellular protein transport"/>
    <property type="evidence" value="ECO:0007669"/>
    <property type="project" value="InterPro"/>
</dbReference>
<reference evidence="4" key="1">
    <citation type="submission" date="2021-02" db="EMBL/GenBank/DDBJ databases">
        <authorList>
            <person name="Nowell W R."/>
        </authorList>
    </citation>
    <scope>NUCLEOTIDE SEQUENCE</scope>
</reference>
<proteinExistence type="predicted"/>
<gene>
    <name evidence="4" type="ORF">JBS370_LOCUS21751</name>
    <name evidence="5" type="ORF">OTI717_LOCUS26564</name>
    <name evidence="3" type="ORF">RFH988_LOCUS33954</name>
    <name evidence="2" type="ORF">ZHD862_LOCUS31031</name>
</gene>
<dbReference type="EMBL" id="CAJNOT010003040">
    <property type="protein sequence ID" value="CAF1360171.1"/>
    <property type="molecule type" value="Genomic_DNA"/>
</dbReference>
<sequence>MCLLHDQVRIICFDEYEHLFIQIYSRLRAAFTALPLLPSLYGYLLRNYFVFISVGLKLKELVERLQIAYRLTANGKFQEDAEKFRSILLFVLLFIVESR</sequence>
<dbReference type="EMBL" id="CAJNOO010004490">
    <property type="protein sequence ID" value="CAF1383127.1"/>
    <property type="molecule type" value="Genomic_DNA"/>
</dbReference>
<dbReference type="GO" id="GO:0016192">
    <property type="term" value="P:vesicle-mediated transport"/>
    <property type="evidence" value="ECO:0007669"/>
    <property type="project" value="InterPro"/>
</dbReference>
<dbReference type="Proteomes" id="UP000663836">
    <property type="component" value="Unassembled WGS sequence"/>
</dbReference>
<evidence type="ECO:0000313" key="6">
    <source>
        <dbReference type="Proteomes" id="UP000663836"/>
    </source>
</evidence>
<dbReference type="Proteomes" id="UP000663882">
    <property type="component" value="Unassembled WGS sequence"/>
</dbReference>
<dbReference type="OrthoDB" id="10261470at2759"/>
<comment type="caution">
    <text evidence="4">The sequence shown here is derived from an EMBL/GenBank/DDBJ whole genome shotgun (WGS) entry which is preliminary data.</text>
</comment>
<evidence type="ECO:0000313" key="3">
    <source>
        <dbReference type="EMBL" id="CAF1383127.1"/>
    </source>
</evidence>
<evidence type="ECO:0000313" key="4">
    <source>
        <dbReference type="EMBL" id="CAF3917821.1"/>
    </source>
</evidence>
<dbReference type="Proteomes" id="UP000663823">
    <property type="component" value="Unassembled WGS sequence"/>
</dbReference>
<accession>A0A819IRM2</accession>
<dbReference type="Pfam" id="PF06957">
    <property type="entry name" value="COPI_C"/>
    <property type="match status" value="1"/>
</dbReference>
<dbReference type="GO" id="GO:0030126">
    <property type="term" value="C:COPI vesicle coat"/>
    <property type="evidence" value="ECO:0007669"/>
    <property type="project" value="InterPro"/>
</dbReference>
<dbReference type="InterPro" id="IPR010714">
    <property type="entry name" value="Coatomer_asu_C"/>
</dbReference>
<name>A0A819IRM2_9BILA</name>
<protein>
    <recommendedName>
        <fullName evidence="1">Coatomer alpha subunit C-terminal domain-containing protein</fullName>
    </recommendedName>
</protein>
<evidence type="ECO:0000259" key="1">
    <source>
        <dbReference type="Pfam" id="PF06957"/>
    </source>
</evidence>
<dbReference type="Proteomes" id="UP000663864">
    <property type="component" value="Unassembled WGS sequence"/>
</dbReference>
<dbReference type="AlphaFoldDB" id="A0A819IRM2"/>
<dbReference type="GO" id="GO:0005198">
    <property type="term" value="F:structural molecule activity"/>
    <property type="evidence" value="ECO:0007669"/>
    <property type="project" value="InterPro"/>
</dbReference>
<organism evidence="4 6">
    <name type="scientific">Rotaria sordida</name>
    <dbReference type="NCBI Taxonomy" id="392033"/>
    <lineage>
        <taxon>Eukaryota</taxon>
        <taxon>Metazoa</taxon>
        <taxon>Spiralia</taxon>
        <taxon>Gnathifera</taxon>
        <taxon>Rotifera</taxon>
        <taxon>Eurotatoria</taxon>
        <taxon>Bdelloidea</taxon>
        <taxon>Philodinida</taxon>
        <taxon>Philodinidae</taxon>
        <taxon>Rotaria</taxon>
    </lineage>
</organism>
<dbReference type="EMBL" id="CAJOAX010005617">
    <property type="protein sequence ID" value="CAF3954544.1"/>
    <property type="molecule type" value="Genomic_DNA"/>
</dbReference>
<evidence type="ECO:0000313" key="5">
    <source>
        <dbReference type="EMBL" id="CAF3954544.1"/>
    </source>
</evidence>